<feature type="non-terminal residue" evidence="2">
    <location>
        <position position="1"/>
    </location>
</feature>
<name>A0A1T4NR26_9FIRM</name>
<evidence type="ECO:0000313" key="3">
    <source>
        <dbReference type="Proteomes" id="UP000190657"/>
    </source>
</evidence>
<keyword evidence="3" id="KW-1185">Reference proteome</keyword>
<dbReference type="RefSeq" id="WP_207651118.1">
    <property type="nucleotide sequence ID" value="NZ_FUWW01000026.1"/>
</dbReference>
<evidence type="ECO:0000256" key="1">
    <source>
        <dbReference type="SAM" id="MobiDB-lite"/>
    </source>
</evidence>
<gene>
    <name evidence="2" type="ORF">SAMN02745114_01667</name>
</gene>
<dbReference type="EMBL" id="FUWW01000026">
    <property type="protein sequence ID" value="SJZ81168.1"/>
    <property type="molecule type" value="Genomic_DNA"/>
</dbReference>
<protein>
    <submittedName>
        <fullName evidence="2">Uncharacterized protein</fullName>
    </submittedName>
</protein>
<evidence type="ECO:0000313" key="2">
    <source>
        <dbReference type="EMBL" id="SJZ81168.1"/>
    </source>
</evidence>
<dbReference type="AlphaFoldDB" id="A0A1T4NR26"/>
<feature type="compositionally biased region" description="Polar residues" evidence="1">
    <location>
        <begin position="248"/>
        <end position="257"/>
    </location>
</feature>
<dbReference type="Proteomes" id="UP000190657">
    <property type="component" value="Unassembled WGS sequence"/>
</dbReference>
<organism evidence="2 3">
    <name type="scientific">Eubacterium coprostanoligenes</name>
    <dbReference type="NCBI Taxonomy" id="290054"/>
    <lineage>
        <taxon>Bacteria</taxon>
        <taxon>Bacillati</taxon>
        <taxon>Bacillota</taxon>
        <taxon>Clostridia</taxon>
        <taxon>Eubacteriales</taxon>
        <taxon>Eubacteriaceae</taxon>
        <taxon>Eubacterium</taxon>
    </lineage>
</organism>
<feature type="region of interest" description="Disordered" evidence="1">
    <location>
        <begin position="235"/>
        <end position="257"/>
    </location>
</feature>
<reference evidence="2 3" key="1">
    <citation type="submission" date="2017-02" db="EMBL/GenBank/DDBJ databases">
        <authorList>
            <person name="Peterson S.W."/>
        </authorList>
    </citation>
    <scope>NUCLEOTIDE SEQUENCE [LARGE SCALE GENOMIC DNA]</scope>
    <source>
        <strain evidence="2 3">ATCC 51222</strain>
    </source>
</reference>
<sequence length="269" mass="31089">LLMKVYQNQMIMSIKKENIIFGDIKITEVKDAVGVSVPLKKRNRVGAYPRKFLHFLPIPKLVYPIYLIMSINMLKIKRIDNAIPTDKSDIRYSKDTNFTKALTGDEKKKHNNAIMTGNDNGLRISDNSMLVECENKSEYQYKYVVYDEFEDGQRITDVYAIGKIDTNIEDDVPSQYHNIAKYINDLKELGYDNRKVYESLLRARIKGTSYLLAEYNNRTNRYNVIGRGSVENGTNTFDKSVGRRSPQEDTGSVSSDTGRYSRKYMMFCK</sequence>
<proteinExistence type="predicted"/>
<accession>A0A1T4NR26</accession>